<dbReference type="Proteomes" id="UP000257109">
    <property type="component" value="Unassembled WGS sequence"/>
</dbReference>
<comment type="caution">
    <text evidence="1">The sequence shown here is derived from an EMBL/GenBank/DDBJ whole genome shotgun (WGS) entry which is preliminary data.</text>
</comment>
<organism evidence="1 2">
    <name type="scientific">Mucuna pruriens</name>
    <name type="common">Velvet bean</name>
    <name type="synonym">Dolichos pruriens</name>
    <dbReference type="NCBI Taxonomy" id="157652"/>
    <lineage>
        <taxon>Eukaryota</taxon>
        <taxon>Viridiplantae</taxon>
        <taxon>Streptophyta</taxon>
        <taxon>Embryophyta</taxon>
        <taxon>Tracheophyta</taxon>
        <taxon>Spermatophyta</taxon>
        <taxon>Magnoliopsida</taxon>
        <taxon>eudicotyledons</taxon>
        <taxon>Gunneridae</taxon>
        <taxon>Pentapetalae</taxon>
        <taxon>rosids</taxon>
        <taxon>fabids</taxon>
        <taxon>Fabales</taxon>
        <taxon>Fabaceae</taxon>
        <taxon>Papilionoideae</taxon>
        <taxon>50 kb inversion clade</taxon>
        <taxon>NPAAA clade</taxon>
        <taxon>indigoferoid/millettioid clade</taxon>
        <taxon>Phaseoleae</taxon>
        <taxon>Mucuna</taxon>
    </lineage>
</organism>
<dbReference type="OrthoDB" id="1752139at2759"/>
<dbReference type="EMBL" id="QJKJ01012419">
    <property type="protein sequence ID" value="RDX68727.1"/>
    <property type="molecule type" value="Genomic_DNA"/>
</dbReference>
<evidence type="ECO:0000313" key="1">
    <source>
        <dbReference type="EMBL" id="RDX68727.1"/>
    </source>
</evidence>
<reference evidence="1" key="1">
    <citation type="submission" date="2018-05" db="EMBL/GenBank/DDBJ databases">
        <title>Draft genome of Mucuna pruriens seed.</title>
        <authorList>
            <person name="Nnadi N.E."/>
            <person name="Vos R."/>
            <person name="Hasami M.H."/>
            <person name="Devisetty U.K."/>
            <person name="Aguiy J.C."/>
        </authorList>
    </citation>
    <scope>NUCLEOTIDE SEQUENCE [LARGE SCALE GENOMIC DNA]</scope>
    <source>
        <strain evidence="1">JCA_2017</strain>
    </source>
</reference>
<proteinExistence type="predicted"/>
<protein>
    <submittedName>
        <fullName evidence="1">Uncharacterized protein</fullName>
    </submittedName>
</protein>
<accession>A0A371ERP3</accession>
<evidence type="ECO:0000313" key="2">
    <source>
        <dbReference type="Proteomes" id="UP000257109"/>
    </source>
</evidence>
<feature type="non-terminal residue" evidence="1">
    <location>
        <position position="1"/>
    </location>
</feature>
<gene>
    <name evidence="1" type="ORF">CR513_52260</name>
</gene>
<dbReference type="AlphaFoldDB" id="A0A371ERP3"/>
<keyword evidence="2" id="KW-1185">Reference proteome</keyword>
<name>A0A371ERP3_MUCPR</name>
<sequence length="149" mass="16956">CQEVAEIRHCEEEERHQEALRLAGEREAKLRRQLERIRSTAGPVELATPSTQIDRVHIPHHFRALVVDPFDGSQDPHLHLQPFQTQAYVSRGDDVVNCKLFPNTLKGVVHTHFQQACSSLYVPICNESGQKNRGNLFDIKQAKGKSLKK</sequence>